<organism evidence="6 7">
    <name type="scientific">Teichococcus aerophilus</name>
    <dbReference type="NCBI Taxonomy" id="1224513"/>
    <lineage>
        <taxon>Bacteria</taxon>
        <taxon>Pseudomonadati</taxon>
        <taxon>Pseudomonadota</taxon>
        <taxon>Alphaproteobacteria</taxon>
        <taxon>Acetobacterales</taxon>
        <taxon>Roseomonadaceae</taxon>
        <taxon>Roseomonas</taxon>
    </lineage>
</organism>
<keyword evidence="2 5" id="KW-0812">Transmembrane</keyword>
<comment type="subcellular location">
    <subcellularLocation>
        <location evidence="1">Membrane</location>
        <topology evidence="1">Multi-pass membrane protein</topology>
    </subcellularLocation>
</comment>
<reference evidence="6 7" key="1">
    <citation type="journal article" date="2013" name="Int. J. Syst. Evol. Microbiol.">
        <title>Roseomonas aerophila sp. nov., isolated from air.</title>
        <authorList>
            <person name="Kim S.J."/>
            <person name="Weon H.Y."/>
            <person name="Ahn J.H."/>
            <person name="Hong S.B."/>
            <person name="Seok S.J."/>
            <person name="Whang K.S."/>
            <person name="Kwon S.W."/>
        </authorList>
    </citation>
    <scope>NUCLEOTIDE SEQUENCE [LARGE SCALE GENOMIC DNA]</scope>
    <source>
        <strain evidence="6 7">NBRC 108923</strain>
    </source>
</reference>
<dbReference type="Pfam" id="PF13564">
    <property type="entry name" value="DoxX_2"/>
    <property type="match status" value="1"/>
</dbReference>
<evidence type="ECO:0000313" key="6">
    <source>
        <dbReference type="EMBL" id="MBC9205364.1"/>
    </source>
</evidence>
<dbReference type="PANTHER" id="PTHR36974">
    <property type="entry name" value="MEMBRANE PROTEIN-RELATED"/>
    <property type="match status" value="1"/>
</dbReference>
<dbReference type="PANTHER" id="PTHR36974:SF1">
    <property type="entry name" value="DOXX FAMILY MEMBRANE PROTEIN"/>
    <property type="match status" value="1"/>
</dbReference>
<name>A0ABR7RFM6_9PROT</name>
<keyword evidence="4 5" id="KW-0472">Membrane</keyword>
<evidence type="ECO:0000256" key="2">
    <source>
        <dbReference type="ARBA" id="ARBA00022692"/>
    </source>
</evidence>
<sequence length="146" mass="15965">MMRRIGRWVLALAYLAAGILHLAMPEAFLRIVPGWVPYPHAVILATGACEILGAIGLMTRRLRRAAGIGLALYAVCVFPANIKHAVDDLSGLHAGLGWWYHGPRLALQPVLVWWALQAGVIFQGRSESARRRVRSPVKGQADGAWP</sequence>
<keyword evidence="3 5" id="KW-1133">Transmembrane helix</keyword>
<proteinExistence type="predicted"/>
<feature type="transmembrane region" description="Helical" evidence="5">
    <location>
        <begin position="65"/>
        <end position="86"/>
    </location>
</feature>
<protein>
    <submittedName>
        <fullName evidence="6">DoxX family protein</fullName>
    </submittedName>
</protein>
<comment type="caution">
    <text evidence="6">The sequence shown here is derived from an EMBL/GenBank/DDBJ whole genome shotgun (WGS) entry which is preliminary data.</text>
</comment>
<evidence type="ECO:0000256" key="3">
    <source>
        <dbReference type="ARBA" id="ARBA00022989"/>
    </source>
</evidence>
<gene>
    <name evidence="6" type="ORF">IBL26_00835</name>
</gene>
<feature type="transmembrane region" description="Helical" evidence="5">
    <location>
        <begin position="106"/>
        <end position="124"/>
    </location>
</feature>
<dbReference type="InterPro" id="IPR032808">
    <property type="entry name" value="DoxX"/>
</dbReference>
<evidence type="ECO:0000256" key="1">
    <source>
        <dbReference type="ARBA" id="ARBA00004141"/>
    </source>
</evidence>
<accession>A0ABR7RFM6</accession>
<evidence type="ECO:0000313" key="7">
    <source>
        <dbReference type="Proteomes" id="UP000626026"/>
    </source>
</evidence>
<dbReference type="EMBL" id="JACTVA010000001">
    <property type="protein sequence ID" value="MBC9205364.1"/>
    <property type="molecule type" value="Genomic_DNA"/>
</dbReference>
<keyword evidence="7" id="KW-1185">Reference proteome</keyword>
<feature type="transmembrane region" description="Helical" evidence="5">
    <location>
        <begin position="35"/>
        <end position="58"/>
    </location>
</feature>
<evidence type="ECO:0000256" key="4">
    <source>
        <dbReference type="ARBA" id="ARBA00023136"/>
    </source>
</evidence>
<dbReference type="Proteomes" id="UP000626026">
    <property type="component" value="Unassembled WGS sequence"/>
</dbReference>
<evidence type="ECO:0000256" key="5">
    <source>
        <dbReference type="SAM" id="Phobius"/>
    </source>
</evidence>
<dbReference type="RefSeq" id="WP_187782536.1">
    <property type="nucleotide sequence ID" value="NZ_JACTVA010000001.1"/>
</dbReference>